<dbReference type="NCBIfam" id="TIGR01493">
    <property type="entry name" value="HAD-SF-IA-v2"/>
    <property type="match status" value="1"/>
</dbReference>
<dbReference type="EMBL" id="MU865290">
    <property type="protein sequence ID" value="KAK4231955.1"/>
    <property type="molecule type" value="Genomic_DNA"/>
</dbReference>
<keyword evidence="2" id="KW-0378">Hydrolase</keyword>
<dbReference type="InterPro" id="IPR036412">
    <property type="entry name" value="HAD-like_sf"/>
</dbReference>
<dbReference type="SFLD" id="SFLDG01129">
    <property type="entry name" value="C1.5:_HAD__Beta-PGM__Phosphata"/>
    <property type="match status" value="1"/>
</dbReference>
<dbReference type="PANTHER" id="PTHR43316">
    <property type="entry name" value="HYDROLASE, HALOACID DELAHOGENASE-RELATED"/>
    <property type="match status" value="1"/>
</dbReference>
<dbReference type="GO" id="GO:0019120">
    <property type="term" value="F:hydrolase activity, acting on acid halide bonds, in C-halide compounds"/>
    <property type="evidence" value="ECO:0007669"/>
    <property type="project" value="InterPro"/>
</dbReference>
<dbReference type="Gene3D" id="3.40.50.1000">
    <property type="entry name" value="HAD superfamily/HAD-like"/>
    <property type="match status" value="1"/>
</dbReference>
<keyword evidence="4" id="KW-1185">Reference proteome</keyword>
<comment type="similarity">
    <text evidence="1">Belongs to the HAD-like hydrolase superfamily. S-2-haloalkanoic acid dehalogenase family.</text>
</comment>
<evidence type="ECO:0000256" key="1">
    <source>
        <dbReference type="ARBA" id="ARBA00008106"/>
    </source>
</evidence>
<dbReference type="InterPro" id="IPR023214">
    <property type="entry name" value="HAD_sf"/>
</dbReference>
<dbReference type="SFLD" id="SFLDS00003">
    <property type="entry name" value="Haloacid_Dehalogenase"/>
    <property type="match status" value="1"/>
</dbReference>
<dbReference type="InterPro" id="IPR023198">
    <property type="entry name" value="PGP-like_dom2"/>
</dbReference>
<dbReference type="GO" id="GO:0016791">
    <property type="term" value="F:phosphatase activity"/>
    <property type="evidence" value="ECO:0007669"/>
    <property type="project" value="UniProtKB-ARBA"/>
</dbReference>
<dbReference type="InterPro" id="IPR006328">
    <property type="entry name" value="2-HAD"/>
</dbReference>
<comment type="caution">
    <text evidence="3">The sequence shown here is derived from an EMBL/GenBank/DDBJ whole genome shotgun (WGS) entry which is preliminary data.</text>
</comment>
<accession>A0AAN7BYK8</accession>
<evidence type="ECO:0000313" key="3">
    <source>
        <dbReference type="EMBL" id="KAK4231955.1"/>
    </source>
</evidence>
<dbReference type="InterPro" id="IPR051540">
    <property type="entry name" value="S-2-haloacid_dehalogenase"/>
</dbReference>
<dbReference type="PANTHER" id="PTHR43316:SF3">
    <property type="entry name" value="HALOACID DEHALOGENASE, TYPE II (AFU_ORTHOLOGUE AFUA_2G07750)-RELATED"/>
    <property type="match status" value="1"/>
</dbReference>
<evidence type="ECO:0000256" key="2">
    <source>
        <dbReference type="ARBA" id="ARBA00022801"/>
    </source>
</evidence>
<gene>
    <name evidence="3" type="ORF">QBC38DRAFT_464983</name>
</gene>
<dbReference type="NCBIfam" id="TIGR01428">
    <property type="entry name" value="HAD_type_II"/>
    <property type="match status" value="1"/>
</dbReference>
<dbReference type="PRINTS" id="PR00413">
    <property type="entry name" value="HADHALOGNASE"/>
</dbReference>
<dbReference type="Proteomes" id="UP001301958">
    <property type="component" value="Unassembled WGS sequence"/>
</dbReference>
<proteinExistence type="inferred from homology"/>
<name>A0AAN7BYK8_9PEZI</name>
<dbReference type="SUPFAM" id="SSF56784">
    <property type="entry name" value="HAD-like"/>
    <property type="match status" value="1"/>
</dbReference>
<dbReference type="Gene3D" id="1.10.150.240">
    <property type="entry name" value="Putative phosphatase, domain 2"/>
    <property type="match status" value="1"/>
</dbReference>
<dbReference type="InterPro" id="IPR006439">
    <property type="entry name" value="HAD-SF_hydro_IA"/>
</dbReference>
<reference evidence="3" key="2">
    <citation type="submission" date="2023-05" db="EMBL/GenBank/DDBJ databases">
        <authorList>
            <consortium name="Lawrence Berkeley National Laboratory"/>
            <person name="Steindorff A."/>
            <person name="Hensen N."/>
            <person name="Bonometti L."/>
            <person name="Westerberg I."/>
            <person name="Brannstrom I.O."/>
            <person name="Guillou S."/>
            <person name="Cros-Aarteil S."/>
            <person name="Calhoun S."/>
            <person name="Haridas S."/>
            <person name="Kuo A."/>
            <person name="Mondo S."/>
            <person name="Pangilinan J."/>
            <person name="Riley R."/>
            <person name="Labutti K."/>
            <person name="Andreopoulos B."/>
            <person name="Lipzen A."/>
            <person name="Chen C."/>
            <person name="Yanf M."/>
            <person name="Daum C."/>
            <person name="Ng V."/>
            <person name="Clum A."/>
            <person name="Ohm R."/>
            <person name="Martin F."/>
            <person name="Silar P."/>
            <person name="Natvig D."/>
            <person name="Lalanne C."/>
            <person name="Gautier V."/>
            <person name="Ament-Velasquez S.L."/>
            <person name="Kruys A."/>
            <person name="Hutchinson M.I."/>
            <person name="Powell A.J."/>
            <person name="Barry K."/>
            <person name="Miller A.N."/>
            <person name="Grigoriev I.V."/>
            <person name="Debuchy R."/>
            <person name="Gladieux P."/>
            <person name="Thoren M.H."/>
            <person name="Johannesson H."/>
        </authorList>
    </citation>
    <scope>NUCLEOTIDE SEQUENCE</scope>
    <source>
        <strain evidence="3">CBS 990.96</strain>
    </source>
</reference>
<evidence type="ECO:0000313" key="4">
    <source>
        <dbReference type="Proteomes" id="UP001301958"/>
    </source>
</evidence>
<protein>
    <submittedName>
        <fullName evidence="3">HAD-like domain-containing protein</fullName>
    </submittedName>
</protein>
<dbReference type="AlphaFoldDB" id="A0AAN7BYK8"/>
<sequence>MSKTIIAFDLYGTILSTESISQELSTQYGDDNDLSRQIATNWRRYQLEYTFRLNSMGIYRSFEAVTTAALHHALAEVNLKATEDQETSLMQAYNRLSVFSDAHAGLALIEKNTEGLDTCIFSNGTLKMISESVAPFSSDSSLFRKIVTVEDVQVFKPDKRTYEHLLKQYEKENKPGDVWLVSSNPFDVVGAIAAGLKAAWVDRTQKGWVDNLGNTIGDNIKPTMIAKGVDEAVQLIVPYNSS</sequence>
<organism evidence="3 4">
    <name type="scientific">Podospora fimiseda</name>
    <dbReference type="NCBI Taxonomy" id="252190"/>
    <lineage>
        <taxon>Eukaryota</taxon>
        <taxon>Fungi</taxon>
        <taxon>Dikarya</taxon>
        <taxon>Ascomycota</taxon>
        <taxon>Pezizomycotina</taxon>
        <taxon>Sordariomycetes</taxon>
        <taxon>Sordariomycetidae</taxon>
        <taxon>Sordariales</taxon>
        <taxon>Podosporaceae</taxon>
        <taxon>Podospora</taxon>
    </lineage>
</organism>
<dbReference type="Pfam" id="PF00702">
    <property type="entry name" value="Hydrolase"/>
    <property type="match status" value="1"/>
</dbReference>
<reference evidence="3" key="1">
    <citation type="journal article" date="2023" name="Mol. Phylogenet. Evol.">
        <title>Genome-scale phylogeny and comparative genomics of the fungal order Sordariales.</title>
        <authorList>
            <person name="Hensen N."/>
            <person name="Bonometti L."/>
            <person name="Westerberg I."/>
            <person name="Brannstrom I.O."/>
            <person name="Guillou S."/>
            <person name="Cros-Aarteil S."/>
            <person name="Calhoun S."/>
            <person name="Haridas S."/>
            <person name="Kuo A."/>
            <person name="Mondo S."/>
            <person name="Pangilinan J."/>
            <person name="Riley R."/>
            <person name="LaButti K."/>
            <person name="Andreopoulos B."/>
            <person name="Lipzen A."/>
            <person name="Chen C."/>
            <person name="Yan M."/>
            <person name="Daum C."/>
            <person name="Ng V."/>
            <person name="Clum A."/>
            <person name="Steindorff A."/>
            <person name="Ohm R.A."/>
            <person name="Martin F."/>
            <person name="Silar P."/>
            <person name="Natvig D.O."/>
            <person name="Lalanne C."/>
            <person name="Gautier V."/>
            <person name="Ament-Velasquez S.L."/>
            <person name="Kruys A."/>
            <person name="Hutchinson M.I."/>
            <person name="Powell A.J."/>
            <person name="Barry K."/>
            <person name="Miller A.N."/>
            <person name="Grigoriev I.V."/>
            <person name="Debuchy R."/>
            <person name="Gladieux P."/>
            <person name="Hiltunen Thoren M."/>
            <person name="Johannesson H."/>
        </authorList>
    </citation>
    <scope>NUCLEOTIDE SEQUENCE</scope>
    <source>
        <strain evidence="3">CBS 990.96</strain>
    </source>
</reference>